<accession>A0A4Y9YZX5</accession>
<feature type="compositionally biased region" description="Polar residues" evidence="1">
    <location>
        <begin position="468"/>
        <end position="479"/>
    </location>
</feature>
<feature type="compositionally biased region" description="Basic and acidic residues" evidence="1">
    <location>
        <begin position="727"/>
        <end position="740"/>
    </location>
</feature>
<evidence type="ECO:0000259" key="3">
    <source>
        <dbReference type="Pfam" id="PF26147"/>
    </source>
</evidence>
<dbReference type="Pfam" id="PF26147">
    <property type="entry name" value="AB_HYDROLASE_YMC0-YMC35"/>
    <property type="match status" value="2"/>
</dbReference>
<evidence type="ECO:0000313" key="5">
    <source>
        <dbReference type="Proteomes" id="UP000298390"/>
    </source>
</evidence>
<feature type="compositionally biased region" description="Basic and acidic residues" evidence="1">
    <location>
        <begin position="877"/>
        <end position="914"/>
    </location>
</feature>
<evidence type="ECO:0000256" key="1">
    <source>
        <dbReference type="SAM" id="MobiDB-lite"/>
    </source>
</evidence>
<feature type="region of interest" description="Disordered" evidence="1">
    <location>
        <begin position="964"/>
        <end position="1075"/>
    </location>
</feature>
<feature type="region of interest" description="Disordered" evidence="1">
    <location>
        <begin position="605"/>
        <end position="748"/>
    </location>
</feature>
<feature type="transmembrane region" description="Helical" evidence="2">
    <location>
        <begin position="150"/>
        <end position="172"/>
    </location>
</feature>
<comment type="caution">
    <text evidence="4">The sequence shown here is derived from an EMBL/GenBank/DDBJ whole genome shotgun (WGS) entry which is preliminary data.</text>
</comment>
<gene>
    <name evidence="4" type="ORF">EVJ58_g1383</name>
</gene>
<proteinExistence type="predicted"/>
<feature type="compositionally biased region" description="Low complexity" evidence="1">
    <location>
        <begin position="1050"/>
        <end position="1063"/>
    </location>
</feature>
<feature type="compositionally biased region" description="Pro residues" evidence="1">
    <location>
        <begin position="659"/>
        <end position="673"/>
    </location>
</feature>
<reference evidence="4 5" key="1">
    <citation type="submission" date="2019-01" db="EMBL/GenBank/DDBJ databases">
        <title>Genome sequencing of the rare red list fungi Fomitopsis rosea.</title>
        <authorList>
            <person name="Buettner E."/>
            <person name="Kellner H."/>
        </authorList>
    </citation>
    <scope>NUCLEOTIDE SEQUENCE [LARGE SCALE GENOMIC DNA]</scope>
    <source>
        <strain evidence="4 5">DSM 105464</strain>
    </source>
</reference>
<feature type="region of interest" description="Disordered" evidence="1">
    <location>
        <begin position="827"/>
        <end position="846"/>
    </location>
</feature>
<feature type="compositionally biased region" description="Low complexity" evidence="1">
    <location>
        <begin position="509"/>
        <end position="518"/>
    </location>
</feature>
<feature type="compositionally biased region" description="Basic and acidic residues" evidence="1">
    <location>
        <begin position="967"/>
        <end position="977"/>
    </location>
</feature>
<keyword evidence="2" id="KW-1133">Transmembrane helix</keyword>
<feature type="compositionally biased region" description="Low complexity" evidence="1">
    <location>
        <begin position="1010"/>
        <end position="1023"/>
    </location>
</feature>
<feature type="domain" description="YMC020W-like alpha/beta hydrolase" evidence="3">
    <location>
        <begin position="1169"/>
        <end position="1287"/>
    </location>
</feature>
<feature type="transmembrane region" description="Helical" evidence="2">
    <location>
        <begin position="44"/>
        <end position="61"/>
    </location>
</feature>
<feature type="transmembrane region" description="Helical" evidence="2">
    <location>
        <begin position="257"/>
        <end position="276"/>
    </location>
</feature>
<dbReference type="EMBL" id="SEKV01000044">
    <property type="protein sequence ID" value="TFY67822.1"/>
    <property type="molecule type" value="Genomic_DNA"/>
</dbReference>
<feature type="compositionally biased region" description="Basic and acidic residues" evidence="1">
    <location>
        <begin position="646"/>
        <end position="658"/>
    </location>
</feature>
<sequence>MPVYIAGTNARTPITSIALQSIIYGELLRFEAGGDSEAEDRSTVLGFSCCMFGMTVWVLGVQRGLRGSYLMLVTAFLLWALPTIRLCIDINLTVTAFVDHIDEGQLGPQQYLSTFSTPVSLTDNAIYGLQTLIGDAVVIYRCYIVWQTWWVVVLPCIAWIGGLGSMMYILYMFASGVINGERGLLIYIFTFVANGSATVLLAYKIWTVERDARKSGVKRGHSSLWPVLLVIIESGALYTAILIVALVTAIHALQVEYVINSFIPALISVIFNTIFIRIGLSRRSASTSGDSSSAPMDSIVFAPPNFNRSEKDVATHLSTVHPELLQSPSSADDTSSSSSIMSKKRERLSSTSTVGREPSSVEGEDDLDRKRTRTQSAAAQPPSLALIPPPQEETAQDQLMEETNEEEPKASTLAVPFPSAEYEQKQLSTRSSWFGSLSRARGKDTVRNEDGRTRPTAQDALKPDPTMTAEQPSASPSSSNEDKRKDPGTESGTVRPQSVPIPQPLIQISEETSSPTSPGSHQALPAIAASRIVESPSLTSVDEEVPRLRLTTGSPPAGMLRAQVQPQDDPSMGRKPSVSDLNPSTSRFTLRIPLLGRPKVPLQEAVKSAEAGAQLDGATSGRSDVAAEDDGAKDVASQLQSPANVGERKDNDSIDKSDSPPPAEESLPPPGTPIPTQVERAMMTSITASDPEPPSPQVSATSPPVRSPVAESSSPEPQLSTSPPRLPSDDKTPEVTEHPAHTSSWWDYVGWSHSAQSISDRPAKPDTLTVDTVKANAQAEVTSPTSPAPEMVKTASTASAPPAVGSSLHEELPPEIQKSLTTDGIENASAPARKPASILSAETAKSRNSVWYSPWAWYSMSPNPADAGSSTIQAPEATKDEEGSSEHVKTESEMVKEQALARDEQADDKIDKTEIPVIAVASDPPPPEDSALSPSAELQNPIESSITASRSGWVSFFMSKALLTKSISDDGKEKDENGMEVMDVDDEEEDKQEGPSAPVVIAPGKDQLQPRPVSPSSKASAPSARREHAHKKSIGSVSAVDRRMSDTKGTARTPSPAPSRASSVHSAMAPRPPSLKNLVLPTWEQTFLSPPRSIVPPKPQGKSKLAKMSKTISLVSDVLFSKDDEVGGKGKGKEREREAKFIHLGKELPKALDVIGETLNLYMLNGGCRVVVIGVAGWSPGAVTRTLAGGLPSSSSKFVDMTCQALEQLEQEHSFKFKKITRVPLEGDGTIERKVSKVHDHLLSNEDWMEDLHAADVILVAAHSQGSIVATHLIDRLVRDGHILTSRSVDILKRTAAAVAPGSAAPSVTQAQRIGFLALCGIHLGPLRYLGASSLLQPYIQYFEHASARELFEFQNTQSRLSKNYAKALKNVVDHGAKMVYIASLNDQVVPIYSGLFTAASHPRILRALYIDGDAYHSSDFLTNLLVLLIRILNAGLSDGGLLIHLSEATAGTLSGIGHSTVYEELATFSLAVKYFFLTTDGDKEDVELNIDSFNAVEEQNDYEIPWSLRDMIADERVAHLFAREFAQLRDAFDDWHPKTTVLRDVKRKLQPIQRLNSFTPSNSRL</sequence>
<dbReference type="InterPro" id="IPR058934">
    <property type="entry name" value="YMC020W-like"/>
</dbReference>
<keyword evidence="2" id="KW-0812">Transmembrane</keyword>
<name>A0A4Y9YZX5_9APHY</name>
<feature type="compositionally biased region" description="Low complexity" evidence="1">
    <location>
        <begin position="327"/>
        <end position="341"/>
    </location>
</feature>
<dbReference type="Proteomes" id="UP000298390">
    <property type="component" value="Unassembled WGS sequence"/>
</dbReference>
<feature type="region of interest" description="Disordered" evidence="1">
    <location>
        <begin position="862"/>
        <end position="939"/>
    </location>
</feature>
<organism evidence="4 5">
    <name type="scientific">Rhodofomes roseus</name>
    <dbReference type="NCBI Taxonomy" id="34475"/>
    <lineage>
        <taxon>Eukaryota</taxon>
        <taxon>Fungi</taxon>
        <taxon>Dikarya</taxon>
        <taxon>Basidiomycota</taxon>
        <taxon>Agaricomycotina</taxon>
        <taxon>Agaricomycetes</taxon>
        <taxon>Polyporales</taxon>
        <taxon>Rhodofomes</taxon>
    </lineage>
</organism>
<feature type="region of interest" description="Disordered" evidence="1">
    <location>
        <begin position="321"/>
        <end position="586"/>
    </location>
</feature>
<keyword evidence="2" id="KW-0472">Membrane</keyword>
<feature type="transmembrane region" description="Helical" evidence="2">
    <location>
        <begin position="68"/>
        <end position="88"/>
    </location>
</feature>
<evidence type="ECO:0000256" key="2">
    <source>
        <dbReference type="SAM" id="Phobius"/>
    </source>
</evidence>
<dbReference type="PANTHER" id="PTHR47349">
    <property type="entry name" value="CHROMOSOME 8, WHOLE GENOME SHOTGUN SEQUENCE"/>
    <property type="match status" value="1"/>
</dbReference>
<evidence type="ECO:0000313" key="4">
    <source>
        <dbReference type="EMBL" id="TFY67822.1"/>
    </source>
</evidence>
<feature type="compositionally biased region" description="Polar residues" evidence="1">
    <location>
        <begin position="697"/>
        <end position="723"/>
    </location>
</feature>
<feature type="transmembrane region" description="Helical" evidence="2">
    <location>
        <begin position="184"/>
        <end position="203"/>
    </location>
</feature>
<feature type="domain" description="YMC020W-like alpha/beta hydrolase" evidence="3">
    <location>
        <begin position="1308"/>
        <end position="1514"/>
    </location>
</feature>
<protein>
    <recommendedName>
        <fullName evidence="3">YMC020W-like alpha/beta hydrolase domain-containing protein</fullName>
    </recommendedName>
</protein>
<feature type="transmembrane region" description="Helical" evidence="2">
    <location>
        <begin position="224"/>
        <end position="251"/>
    </location>
</feature>
<dbReference type="InterPro" id="IPR058933">
    <property type="entry name" value="YMC020W-like_ab_hydrolase"/>
</dbReference>
<feature type="compositionally biased region" description="Basic and acidic residues" evidence="1">
    <location>
        <begin position="441"/>
        <end position="453"/>
    </location>
</feature>
<feature type="compositionally biased region" description="Acidic residues" evidence="1">
    <location>
        <begin position="982"/>
        <end position="991"/>
    </location>
</feature>
<feature type="region of interest" description="Disordered" evidence="1">
    <location>
        <begin position="777"/>
        <end position="812"/>
    </location>
</feature>
<dbReference type="PANTHER" id="PTHR47349:SF1">
    <property type="entry name" value="AER328WP"/>
    <property type="match status" value="1"/>
</dbReference>
<feature type="compositionally biased region" description="Polar residues" evidence="1">
    <location>
        <begin position="425"/>
        <end position="435"/>
    </location>
</feature>